<dbReference type="InterPro" id="IPR000340">
    <property type="entry name" value="Dual-sp_phosphatase_cat-dom"/>
</dbReference>
<feature type="domain" description="Tyrosine-protein phosphatase" evidence="1">
    <location>
        <begin position="13"/>
        <end position="171"/>
    </location>
</feature>
<feature type="domain" description="Tyrosine specific protein phosphatases" evidence="2">
    <location>
        <begin position="89"/>
        <end position="160"/>
    </location>
</feature>
<dbReference type="AlphaFoldDB" id="A0A6B2LJ88"/>
<name>A0A6B2LJ88_9EUKA</name>
<dbReference type="GO" id="GO:0008962">
    <property type="term" value="F:phosphatidylglycerophosphatase activity"/>
    <property type="evidence" value="ECO:0007669"/>
    <property type="project" value="TreeGrafter"/>
</dbReference>
<dbReference type="InterPro" id="IPR020422">
    <property type="entry name" value="TYR_PHOSPHATASE_DUAL_dom"/>
</dbReference>
<accession>A0A6B2LJ88</accession>
<dbReference type="FunFam" id="3.90.190.10:FF:000157">
    <property type="entry name" value="Protein-tyrosine phosphatase"/>
    <property type="match status" value="1"/>
</dbReference>
<dbReference type="PROSITE" id="PS50054">
    <property type="entry name" value="TYR_PHOSPHATASE_DUAL"/>
    <property type="match status" value="1"/>
</dbReference>
<reference evidence="3" key="1">
    <citation type="journal article" date="2020" name="J. Eukaryot. Microbiol.">
        <title>De novo Sequencing, Assembly and Annotation of the Transcriptome for the Free-Living Testate Amoeba Arcella intermedia.</title>
        <authorList>
            <person name="Ribeiro G.M."/>
            <person name="Porfirio-Sousa A.L."/>
            <person name="Maurer-Alcala X.X."/>
            <person name="Katz L.A."/>
            <person name="Lahr D.J.G."/>
        </authorList>
    </citation>
    <scope>NUCLEOTIDE SEQUENCE</scope>
</reference>
<dbReference type="InterPro" id="IPR000387">
    <property type="entry name" value="Tyr_Pase_dom"/>
</dbReference>
<evidence type="ECO:0000259" key="2">
    <source>
        <dbReference type="PROSITE" id="PS50056"/>
    </source>
</evidence>
<dbReference type="InterPro" id="IPR029021">
    <property type="entry name" value="Prot-tyrosine_phosphatase-like"/>
</dbReference>
<evidence type="ECO:0000313" key="3">
    <source>
        <dbReference type="EMBL" id="NDV36890.1"/>
    </source>
</evidence>
<dbReference type="GO" id="GO:0004721">
    <property type="term" value="F:phosphoprotein phosphatase activity"/>
    <property type="evidence" value="ECO:0007669"/>
    <property type="project" value="InterPro"/>
</dbReference>
<proteinExistence type="predicted"/>
<dbReference type="SMART" id="SM00195">
    <property type="entry name" value="DSPc"/>
    <property type="match status" value="1"/>
</dbReference>
<dbReference type="PROSITE" id="PS50056">
    <property type="entry name" value="TYR_PHOSPHATASE_2"/>
    <property type="match status" value="1"/>
</dbReference>
<dbReference type="Gene3D" id="3.90.190.10">
    <property type="entry name" value="Protein tyrosine phosphatase superfamily"/>
    <property type="match status" value="1"/>
</dbReference>
<dbReference type="EMBL" id="GIBP01007921">
    <property type="protein sequence ID" value="NDV36890.1"/>
    <property type="molecule type" value="Transcribed_RNA"/>
</dbReference>
<sequence length="205" mass="23217">MNILAHDKDKQPWWDRIVTNVVLGALPFHAKNHCERLIQVENVGAVVVMCRDFEFSPLFGKAVSPEDWRDAGVEVLHLPTEDGDAPNEEDIMKAVSFMHEFIHTLSGGKSVYVHCKSGRGRSVVVVVCFLVYSFQVSTEEAIEMIKKKRAQINMGYEQLLACKTFEKSIFPDRDIDLTPPVSMNVVKYITDLSESITFPPLDFLK</sequence>
<dbReference type="PANTHER" id="PTHR46712">
    <property type="entry name" value="PHOSPHATIDYLGLYCEROPHOSPHATASE AND PROTEIN-TYROSINE PHOSPHATASE 1"/>
    <property type="match status" value="1"/>
</dbReference>
<dbReference type="Pfam" id="PF00782">
    <property type="entry name" value="DSPc"/>
    <property type="match status" value="1"/>
</dbReference>
<organism evidence="3">
    <name type="scientific">Arcella intermedia</name>
    <dbReference type="NCBI Taxonomy" id="1963864"/>
    <lineage>
        <taxon>Eukaryota</taxon>
        <taxon>Amoebozoa</taxon>
        <taxon>Tubulinea</taxon>
        <taxon>Elardia</taxon>
        <taxon>Arcellinida</taxon>
        <taxon>Sphaerothecina</taxon>
        <taxon>Arcellidae</taxon>
        <taxon>Arcella</taxon>
    </lineage>
</organism>
<dbReference type="InterPro" id="IPR042165">
    <property type="entry name" value="PTPMT1"/>
</dbReference>
<evidence type="ECO:0000259" key="1">
    <source>
        <dbReference type="PROSITE" id="PS50054"/>
    </source>
</evidence>
<dbReference type="GO" id="GO:0004439">
    <property type="term" value="F:phosphatidylinositol-4,5-bisphosphate 5-phosphatase activity"/>
    <property type="evidence" value="ECO:0007669"/>
    <property type="project" value="TreeGrafter"/>
</dbReference>
<dbReference type="SUPFAM" id="SSF52799">
    <property type="entry name" value="(Phosphotyrosine protein) phosphatases II"/>
    <property type="match status" value="1"/>
</dbReference>
<dbReference type="PANTHER" id="PTHR46712:SF1">
    <property type="entry name" value="PHOSPHATIDYLGLYCEROPHOSPHATASE AND PROTEIN-TYROSINE PHOSPHATASE 1"/>
    <property type="match status" value="1"/>
</dbReference>
<protein>
    <submittedName>
        <fullName evidence="3">Uncharacterized protein</fullName>
    </submittedName>
</protein>